<dbReference type="Gene3D" id="1.10.260.40">
    <property type="entry name" value="lambda repressor-like DNA-binding domains"/>
    <property type="match status" value="1"/>
</dbReference>
<dbReference type="SMART" id="SM00354">
    <property type="entry name" value="HTH_LACI"/>
    <property type="match status" value="1"/>
</dbReference>
<dbReference type="Proteomes" id="UP000523955">
    <property type="component" value="Unassembled WGS sequence"/>
</dbReference>
<dbReference type="GO" id="GO:0000976">
    <property type="term" value="F:transcription cis-regulatory region binding"/>
    <property type="evidence" value="ECO:0007669"/>
    <property type="project" value="TreeGrafter"/>
</dbReference>
<keyword evidence="3 7" id="KW-0238">DNA-binding</keyword>
<dbReference type="GO" id="GO:0003700">
    <property type="term" value="F:DNA-binding transcription factor activity"/>
    <property type="evidence" value="ECO:0007669"/>
    <property type="project" value="TreeGrafter"/>
</dbReference>
<dbReference type="InterPro" id="IPR046335">
    <property type="entry name" value="LacI/GalR-like_sensor"/>
</dbReference>
<dbReference type="SUPFAM" id="SSF53822">
    <property type="entry name" value="Periplasmic binding protein-like I"/>
    <property type="match status" value="1"/>
</dbReference>
<protein>
    <submittedName>
        <fullName evidence="7">LacI family DNA-binding transcriptional regulator</fullName>
    </submittedName>
</protein>
<keyword evidence="4" id="KW-0804">Transcription</keyword>
<dbReference type="PROSITE" id="PS50932">
    <property type="entry name" value="HTH_LACI_2"/>
    <property type="match status" value="1"/>
</dbReference>
<evidence type="ECO:0000256" key="2">
    <source>
        <dbReference type="ARBA" id="ARBA00023015"/>
    </source>
</evidence>
<proteinExistence type="predicted"/>
<sequence length="332" mass="35159">MRIAADTEQRVRAAVVELGYRPNRNARSLRTSTTSTIGVITDFVASGMFASRMLGGANAAARAHDHLLVIGETEGDPAVRELLVDEMLERQVDGIIYITRTTLTTPLPDRLMAGRTVMLNCVDPEGRAPAVLPDEHSGGRVAADALLAAGVREGVFVVGEDPTPHALAGPLRLAGITERFAEEGVELSGVLPCEWSVDAAYGALRPWLEAGHRAHGLICLNDRVAMGTYQALAEHGLHVPGDVSIVSFDGSELAGWLRPRVASVELPFVAMGARAVELLLADETAPGAPVLVPMPLIPGESVRTAPRPARASSAASTGERAVRGRRRESGRV</sequence>
<dbReference type="Gene3D" id="3.40.50.2300">
    <property type="match status" value="2"/>
</dbReference>
<evidence type="ECO:0000313" key="8">
    <source>
        <dbReference type="Proteomes" id="UP000523955"/>
    </source>
</evidence>
<evidence type="ECO:0000259" key="6">
    <source>
        <dbReference type="PROSITE" id="PS50932"/>
    </source>
</evidence>
<dbReference type="Pfam" id="PF13377">
    <property type="entry name" value="Peripla_BP_3"/>
    <property type="match status" value="1"/>
</dbReference>
<feature type="domain" description="HTH lacI-type" evidence="6">
    <location>
        <begin position="1"/>
        <end position="31"/>
    </location>
</feature>
<dbReference type="AlphaFoldDB" id="A0A7X0RGM5"/>
<gene>
    <name evidence="7" type="ORF">H5V45_06535</name>
</gene>
<dbReference type="InterPro" id="IPR010982">
    <property type="entry name" value="Lambda_DNA-bd_dom_sf"/>
</dbReference>
<keyword evidence="1" id="KW-0678">Repressor</keyword>
<feature type="compositionally biased region" description="Low complexity" evidence="5">
    <location>
        <begin position="303"/>
        <end position="319"/>
    </location>
</feature>
<evidence type="ECO:0000256" key="3">
    <source>
        <dbReference type="ARBA" id="ARBA00023125"/>
    </source>
</evidence>
<organism evidence="7 8">
    <name type="scientific">Nocardioides luti</name>
    <dbReference type="NCBI Taxonomy" id="2761101"/>
    <lineage>
        <taxon>Bacteria</taxon>
        <taxon>Bacillati</taxon>
        <taxon>Actinomycetota</taxon>
        <taxon>Actinomycetes</taxon>
        <taxon>Propionibacteriales</taxon>
        <taxon>Nocardioidaceae</taxon>
        <taxon>Nocardioides</taxon>
    </lineage>
</organism>
<dbReference type="CDD" id="cd06288">
    <property type="entry name" value="PBP1_sucrose_transcription_regulator"/>
    <property type="match status" value="1"/>
</dbReference>
<evidence type="ECO:0000256" key="5">
    <source>
        <dbReference type="SAM" id="MobiDB-lite"/>
    </source>
</evidence>
<accession>A0A7X0RGM5</accession>
<keyword evidence="2" id="KW-0805">Transcription regulation</keyword>
<dbReference type="PANTHER" id="PTHR30146:SF148">
    <property type="entry name" value="HTH-TYPE TRANSCRIPTIONAL REPRESSOR PURR-RELATED"/>
    <property type="match status" value="1"/>
</dbReference>
<dbReference type="InterPro" id="IPR000843">
    <property type="entry name" value="HTH_LacI"/>
</dbReference>
<reference evidence="7 8" key="1">
    <citation type="submission" date="2020-08" db="EMBL/GenBank/DDBJ databases">
        <authorList>
            <person name="Seo M.-J."/>
        </authorList>
    </citation>
    <scope>NUCLEOTIDE SEQUENCE [LARGE SCALE GENOMIC DNA]</scope>
    <source>
        <strain evidence="7 8">KIGAM211</strain>
    </source>
</reference>
<evidence type="ECO:0000256" key="1">
    <source>
        <dbReference type="ARBA" id="ARBA00022491"/>
    </source>
</evidence>
<feature type="region of interest" description="Disordered" evidence="5">
    <location>
        <begin position="302"/>
        <end position="332"/>
    </location>
</feature>
<dbReference type="InterPro" id="IPR028082">
    <property type="entry name" value="Peripla_BP_I"/>
</dbReference>
<evidence type="ECO:0000256" key="4">
    <source>
        <dbReference type="ARBA" id="ARBA00023163"/>
    </source>
</evidence>
<comment type="caution">
    <text evidence="7">The sequence shown here is derived from an EMBL/GenBank/DDBJ whole genome shotgun (WGS) entry which is preliminary data.</text>
</comment>
<dbReference type="CDD" id="cd01392">
    <property type="entry name" value="HTH_LacI"/>
    <property type="match status" value="1"/>
</dbReference>
<evidence type="ECO:0000313" key="7">
    <source>
        <dbReference type="EMBL" id="MBB6626975.1"/>
    </source>
</evidence>
<dbReference type="EMBL" id="JACKXE010000001">
    <property type="protein sequence ID" value="MBB6626975.1"/>
    <property type="molecule type" value="Genomic_DNA"/>
</dbReference>
<keyword evidence="8" id="KW-1185">Reference proteome</keyword>
<name>A0A7X0RGM5_9ACTN</name>
<dbReference type="PANTHER" id="PTHR30146">
    <property type="entry name" value="LACI-RELATED TRANSCRIPTIONAL REPRESSOR"/>
    <property type="match status" value="1"/>
</dbReference>